<comment type="caution">
    <text evidence="1">The sequence shown here is derived from an EMBL/GenBank/DDBJ whole genome shotgun (WGS) entry which is preliminary data.</text>
</comment>
<dbReference type="RefSeq" id="XP_065966123.1">
    <property type="nucleotide sequence ID" value="XM_066103921.1"/>
</dbReference>
<sequence>MKEVTTASGVTIKVPASQVQAAAKTNGVLTMANGVKIKIDSKDVEEKKDKGGGMVMTAGGVPIRVTKSGGVEVGKATVNGAGAVKKTADASKKKGSGPRKL</sequence>
<gene>
    <name evidence="1" type="ORF">PtrM4_030760</name>
</gene>
<organism evidence="1 2">
    <name type="scientific">Pyrenophora tritici-repentis</name>
    <dbReference type="NCBI Taxonomy" id="45151"/>
    <lineage>
        <taxon>Eukaryota</taxon>
        <taxon>Fungi</taxon>
        <taxon>Dikarya</taxon>
        <taxon>Ascomycota</taxon>
        <taxon>Pezizomycotina</taxon>
        <taxon>Dothideomycetes</taxon>
        <taxon>Pleosporomycetidae</taxon>
        <taxon>Pleosporales</taxon>
        <taxon>Pleosporineae</taxon>
        <taxon>Pleosporaceae</taxon>
        <taxon>Pyrenophora</taxon>
    </lineage>
</organism>
<protein>
    <submittedName>
        <fullName evidence="1">Uncharacterized protein</fullName>
    </submittedName>
</protein>
<dbReference type="Proteomes" id="UP000245464">
    <property type="component" value="Chromosome 1"/>
</dbReference>
<evidence type="ECO:0000313" key="1">
    <source>
        <dbReference type="EMBL" id="KAF7578836.1"/>
    </source>
</evidence>
<dbReference type="GeneID" id="90954456"/>
<dbReference type="EMBL" id="NQIK02000001">
    <property type="protein sequence ID" value="KAF7578836.1"/>
    <property type="molecule type" value="Genomic_DNA"/>
</dbReference>
<proteinExistence type="predicted"/>
<accession>A0A316ZZK4</accession>
<name>A0A316ZZK4_9PLEO</name>
<dbReference type="AlphaFoldDB" id="A0A316ZZK4"/>
<reference evidence="1" key="1">
    <citation type="journal article" date="2018" name="BMC Genomics">
        <title>Comparative genomics of the wheat fungal pathogen Pyrenophora tritici-repentis reveals chromosomal variations and genome plasticity.</title>
        <authorList>
            <person name="Moolhuijzen P."/>
            <person name="See P.T."/>
            <person name="Hane J.K."/>
            <person name="Shi G."/>
            <person name="Liu Z."/>
            <person name="Oliver R.P."/>
            <person name="Moffat C.S."/>
        </authorList>
    </citation>
    <scope>NUCLEOTIDE SEQUENCE [LARGE SCALE GENOMIC DNA]</scope>
    <source>
        <strain evidence="1">M4</strain>
    </source>
</reference>
<evidence type="ECO:0000313" key="2">
    <source>
        <dbReference type="Proteomes" id="UP000245464"/>
    </source>
</evidence>
<dbReference type="KEGG" id="ptrr:90954456"/>